<dbReference type="CDD" id="cd00448">
    <property type="entry name" value="YjgF_YER057c_UK114_family"/>
    <property type="match status" value="1"/>
</dbReference>
<evidence type="ECO:0000256" key="1">
    <source>
        <dbReference type="ARBA" id="ARBA00010552"/>
    </source>
</evidence>
<dbReference type="Pfam" id="PF01042">
    <property type="entry name" value="Ribonuc_L-PSP"/>
    <property type="match status" value="1"/>
</dbReference>
<proteinExistence type="inferred from homology"/>
<accession>A0ABN1W3K1</accession>
<dbReference type="RefSeq" id="WP_253863931.1">
    <property type="nucleotide sequence ID" value="NZ_BAAALN010000005.1"/>
</dbReference>
<gene>
    <name evidence="2" type="ORF">GCM10009676_12630</name>
</gene>
<dbReference type="InterPro" id="IPR035959">
    <property type="entry name" value="RutC-like_sf"/>
</dbReference>
<organism evidence="2 3">
    <name type="scientific">Prauserella halophila</name>
    <dbReference type="NCBI Taxonomy" id="185641"/>
    <lineage>
        <taxon>Bacteria</taxon>
        <taxon>Bacillati</taxon>
        <taxon>Actinomycetota</taxon>
        <taxon>Actinomycetes</taxon>
        <taxon>Pseudonocardiales</taxon>
        <taxon>Pseudonocardiaceae</taxon>
        <taxon>Prauserella</taxon>
    </lineage>
</organism>
<protein>
    <submittedName>
        <fullName evidence="2">RidA family protein</fullName>
    </submittedName>
</protein>
<reference evidence="2 3" key="1">
    <citation type="journal article" date="2019" name="Int. J. Syst. Evol. Microbiol.">
        <title>The Global Catalogue of Microorganisms (GCM) 10K type strain sequencing project: providing services to taxonomists for standard genome sequencing and annotation.</title>
        <authorList>
            <consortium name="The Broad Institute Genomics Platform"/>
            <consortium name="The Broad Institute Genome Sequencing Center for Infectious Disease"/>
            <person name="Wu L."/>
            <person name="Ma J."/>
        </authorList>
    </citation>
    <scope>NUCLEOTIDE SEQUENCE [LARGE SCALE GENOMIC DNA]</scope>
    <source>
        <strain evidence="2 3">JCM 13023</strain>
    </source>
</reference>
<comment type="caution">
    <text evidence="2">The sequence shown here is derived from an EMBL/GenBank/DDBJ whole genome shotgun (WGS) entry which is preliminary data.</text>
</comment>
<evidence type="ECO:0000313" key="3">
    <source>
        <dbReference type="Proteomes" id="UP001500653"/>
    </source>
</evidence>
<keyword evidence="3" id="KW-1185">Reference proteome</keyword>
<dbReference type="Proteomes" id="UP001500653">
    <property type="component" value="Unassembled WGS sequence"/>
</dbReference>
<dbReference type="EMBL" id="BAAALN010000005">
    <property type="protein sequence ID" value="GAA1231170.1"/>
    <property type="molecule type" value="Genomic_DNA"/>
</dbReference>
<sequence length="149" mass="16351">MTGQQLRPAHTRIRTFNTAETYPEQNLDNDLCQAVVAGGVVYLRGQVGQDLDTRESVGIGDATAQTRKAMANIAQLLDESGSGLRDIVKIVVYLTDVRHREEVYREMGTWLRGVYPVSTGLIVDGLARPEWVVEIDATAVLSGEYGEDA</sequence>
<dbReference type="PANTHER" id="PTHR11803">
    <property type="entry name" value="2-IMINOBUTANOATE/2-IMINOPROPANOATE DEAMINASE RIDA"/>
    <property type="match status" value="1"/>
</dbReference>
<name>A0ABN1W3K1_9PSEU</name>
<comment type="similarity">
    <text evidence="1">Belongs to the RutC family.</text>
</comment>
<dbReference type="InterPro" id="IPR006175">
    <property type="entry name" value="YjgF/YER057c/UK114"/>
</dbReference>
<evidence type="ECO:0000313" key="2">
    <source>
        <dbReference type="EMBL" id="GAA1231170.1"/>
    </source>
</evidence>
<dbReference type="SUPFAM" id="SSF55298">
    <property type="entry name" value="YjgF-like"/>
    <property type="match status" value="1"/>
</dbReference>
<dbReference type="PANTHER" id="PTHR11803:SF58">
    <property type="entry name" value="PROTEIN HMF1-RELATED"/>
    <property type="match status" value="1"/>
</dbReference>
<dbReference type="Gene3D" id="3.30.1330.40">
    <property type="entry name" value="RutC-like"/>
    <property type="match status" value="1"/>
</dbReference>